<keyword evidence="11" id="KW-1185">Reference proteome</keyword>
<dbReference type="NCBIfam" id="TIGR00322">
    <property type="entry name" value="diphth2_R"/>
    <property type="match status" value="1"/>
</dbReference>
<evidence type="ECO:0000256" key="3">
    <source>
        <dbReference type="ARBA" id="ARBA00006179"/>
    </source>
</evidence>
<evidence type="ECO:0000256" key="9">
    <source>
        <dbReference type="RuleBase" id="RU364133"/>
    </source>
</evidence>
<evidence type="ECO:0000313" key="11">
    <source>
        <dbReference type="Proteomes" id="UP000472264"/>
    </source>
</evidence>
<dbReference type="NCBIfam" id="TIGR00272">
    <property type="entry name" value="DPH2"/>
    <property type="match status" value="1"/>
</dbReference>
<evidence type="ECO:0000256" key="4">
    <source>
        <dbReference type="ARBA" id="ARBA00021914"/>
    </source>
</evidence>
<dbReference type="PANTHER" id="PTHR10762:SF2">
    <property type="entry name" value="2-(3-AMINO-3-CARBOXYPROPYL)HISTIDINE SYNTHASE SUBUNIT 2"/>
    <property type="match status" value="1"/>
</dbReference>
<reference evidence="10" key="1">
    <citation type="submission" date="2021-04" db="EMBL/GenBank/DDBJ databases">
        <authorList>
            <consortium name="Wellcome Sanger Institute Data Sharing"/>
        </authorList>
    </citation>
    <scope>NUCLEOTIDE SEQUENCE [LARGE SCALE GENOMIC DNA]</scope>
</reference>
<dbReference type="GO" id="GO:0051536">
    <property type="term" value="F:iron-sulfur cluster binding"/>
    <property type="evidence" value="ECO:0007669"/>
    <property type="project" value="UniProtKB-KW"/>
</dbReference>
<dbReference type="PANTHER" id="PTHR10762">
    <property type="entry name" value="DIPHTHAMIDE BIOSYNTHESIS PROTEIN"/>
    <property type="match status" value="1"/>
</dbReference>
<dbReference type="InterPro" id="IPR010014">
    <property type="entry name" value="DHP2"/>
</dbReference>
<reference evidence="10" key="3">
    <citation type="submission" date="2025-09" db="UniProtKB">
        <authorList>
            <consortium name="Ensembl"/>
        </authorList>
    </citation>
    <scope>IDENTIFICATION</scope>
</reference>
<dbReference type="GeneID" id="115060700"/>
<dbReference type="SFLD" id="SFLDS00032">
    <property type="entry name" value="Radical_SAM_3-amino-3-carboxyp"/>
    <property type="match status" value="1"/>
</dbReference>
<dbReference type="InterPro" id="IPR042265">
    <property type="entry name" value="DPH1/DPH2_3"/>
</dbReference>
<proteinExistence type="inferred from homology"/>
<keyword evidence="5 9" id="KW-0479">Metal-binding</keyword>
<dbReference type="SFLD" id="SFLDG01121">
    <property type="entry name" value="Diphthamide_biosynthesis"/>
    <property type="match status" value="1"/>
</dbReference>
<keyword evidence="6 9" id="KW-0408">Iron</keyword>
<comment type="similarity">
    <text evidence="3 9">Belongs to the DPH1/DPH2 family. DPH2 subfamily.</text>
</comment>
<name>A0A665WS97_ECHNA</name>
<dbReference type="UniPathway" id="UPA00559"/>
<dbReference type="InterPro" id="IPR042263">
    <property type="entry name" value="DPH1/DPH2_1"/>
</dbReference>
<dbReference type="CTD" id="1802"/>
<dbReference type="Ensembl" id="ENSENLT00000047769.1">
    <property type="protein sequence ID" value="ENSENLP00000046630.1"/>
    <property type="gene ID" value="ENSENLG00000019732.1"/>
</dbReference>
<comment type="pathway">
    <text evidence="2 9">Protein modification; peptidyl-diphthamide biosynthesis.</text>
</comment>
<evidence type="ECO:0000313" key="10">
    <source>
        <dbReference type="Ensembl" id="ENSENLP00000046630.1"/>
    </source>
</evidence>
<sequence>MADAFSSSSQMVIQRVVDVTVKTNSPPEKLEELYHIRKTCNFINQHNFKKVALQFPDELLVDSVGIAAEIEKHSNAKPFILGDTSYGSCCVDEVAAEHVGAECIVHYGRACLSPSKRLPLMYVFESRPVDVSKCASTFRDLYPDTQSHVVILYDVNYVHAISDLAALLSSDYPNLIASELVIKGEQCCSHGQSEKQHDDTEQDDKQIICQFGRQFSLKNGLCITDYSMFFVGQEGATLRNFMMTWNRCAFCSFDPSTMTGRTELVRINCALMKRYYAIERAKDANVVGILVGTLGVADYLTIIQQLKETIRRAGKKSYMFAMGKLNVPKLANFLEIDIFVLIACPENSLLDSSEFYKPVVTPFEMDMACNNNREWSEEYVTDFRHLLPGGQNHVPLADQQEGEEETDVSLITGALRSRNLLASEPTEFPYSSSVVLRNQTLTVANTNSAASFLAERSWHGLEQKLGETPVVKAVEGRRGIAIAYEEEGTS</sequence>
<dbReference type="Gene3D" id="3.40.50.11840">
    <property type="entry name" value="Diphthamide synthesis DPH1/DPH2 domain 1"/>
    <property type="match status" value="1"/>
</dbReference>
<dbReference type="GO" id="GO:0046872">
    <property type="term" value="F:metal ion binding"/>
    <property type="evidence" value="ECO:0007669"/>
    <property type="project" value="UniProtKB-KW"/>
</dbReference>
<dbReference type="Pfam" id="PF01866">
    <property type="entry name" value="Diphthamide_syn"/>
    <property type="match status" value="1"/>
</dbReference>
<dbReference type="OrthoDB" id="449241at2759"/>
<evidence type="ECO:0000256" key="8">
    <source>
        <dbReference type="ARBA" id="ARBA00045159"/>
    </source>
</evidence>
<dbReference type="FunFam" id="3.40.50.11860:FF:000001">
    <property type="entry name" value="2-(3-amino-3-carboxypropyl)histidine synthase subunit 2"/>
    <property type="match status" value="1"/>
</dbReference>
<evidence type="ECO:0000256" key="2">
    <source>
        <dbReference type="ARBA" id="ARBA00005156"/>
    </source>
</evidence>
<evidence type="ECO:0000256" key="6">
    <source>
        <dbReference type="ARBA" id="ARBA00023004"/>
    </source>
</evidence>
<dbReference type="GO" id="GO:0090560">
    <property type="term" value="F:2-(3-amino-3-carboxypropyl)histidine synthase activity"/>
    <property type="evidence" value="ECO:0007669"/>
    <property type="project" value="InterPro"/>
</dbReference>
<dbReference type="AlphaFoldDB" id="A0A665WS97"/>
<dbReference type="FunFam" id="3.40.50.11840:FF:000002">
    <property type="entry name" value="2-(3-amino-3-carboxypropyl)histidine synthase subunit 2"/>
    <property type="match status" value="1"/>
</dbReference>
<dbReference type="SFLD" id="SFLDF00408">
    <property type="entry name" value="Diphthamide_biosynthesis_famil"/>
    <property type="match status" value="1"/>
</dbReference>
<evidence type="ECO:0000256" key="7">
    <source>
        <dbReference type="ARBA" id="ARBA00023014"/>
    </source>
</evidence>
<dbReference type="Gene3D" id="3.40.50.11860">
    <property type="entry name" value="Diphthamide synthesis DPH1/DPH2 domain 3"/>
    <property type="match status" value="1"/>
</dbReference>
<dbReference type="OMA" id="QIWNENH"/>
<accession>A0A665WS97</accession>
<dbReference type="GO" id="GO:0017183">
    <property type="term" value="P:protein histidyl modification to diphthamide"/>
    <property type="evidence" value="ECO:0007669"/>
    <property type="project" value="UniProtKB-UniPathway"/>
</dbReference>
<protein>
    <recommendedName>
        <fullName evidence="4 9">2-(3-amino-3-carboxypropyl)histidine synthase subunit 2</fullName>
    </recommendedName>
</protein>
<dbReference type="InterPro" id="IPR016435">
    <property type="entry name" value="DPH1/DPH2"/>
</dbReference>
<evidence type="ECO:0000256" key="5">
    <source>
        <dbReference type="ARBA" id="ARBA00022723"/>
    </source>
</evidence>
<dbReference type="FunCoup" id="A0A665WS97">
    <property type="interactions" value="1384"/>
</dbReference>
<dbReference type="RefSeq" id="XP_029384590.1">
    <property type="nucleotide sequence ID" value="XM_029528730.1"/>
</dbReference>
<keyword evidence="7 9" id="KW-0411">Iron-sulfur</keyword>
<reference evidence="10" key="2">
    <citation type="submission" date="2025-08" db="UniProtKB">
        <authorList>
            <consortium name="Ensembl"/>
        </authorList>
    </citation>
    <scope>IDENTIFICATION</scope>
</reference>
<comment type="cofactor">
    <cofactor evidence="1">
        <name>[4Fe-4S] cluster</name>
        <dbReference type="ChEBI" id="CHEBI:49883"/>
    </cofactor>
</comment>
<evidence type="ECO:0000256" key="1">
    <source>
        <dbReference type="ARBA" id="ARBA00001966"/>
    </source>
</evidence>
<comment type="function">
    <text evidence="8 9">Required for the first step of diphthamide biosynthesis, a post-translational modification of histidine which occurs in elongation factor 2. DPH1 and DPH2 transfer a 3-amino-3-carboxypropyl (ACP) group from S-adenosyl-L-methionine (SAM) to a histidine residue, the reaction is assisted by a reduction system comprising DPH3 and a NADH-dependent reductase. Facilitates the reduction of the catalytic iron-sulfur cluster found in the DPH1 subunit.</text>
</comment>
<dbReference type="Proteomes" id="UP000472264">
    <property type="component" value="Chromosome 20"/>
</dbReference>
<dbReference type="InParanoid" id="A0A665WS97"/>
<gene>
    <name evidence="10" type="primary">dph2</name>
</gene>
<organism evidence="10 11">
    <name type="scientific">Echeneis naucrates</name>
    <name type="common">Live sharksucker</name>
    <dbReference type="NCBI Taxonomy" id="173247"/>
    <lineage>
        <taxon>Eukaryota</taxon>
        <taxon>Metazoa</taxon>
        <taxon>Chordata</taxon>
        <taxon>Craniata</taxon>
        <taxon>Vertebrata</taxon>
        <taxon>Euteleostomi</taxon>
        <taxon>Actinopterygii</taxon>
        <taxon>Neopterygii</taxon>
        <taxon>Teleostei</taxon>
        <taxon>Neoteleostei</taxon>
        <taxon>Acanthomorphata</taxon>
        <taxon>Carangaria</taxon>
        <taxon>Carangiformes</taxon>
        <taxon>Echeneidae</taxon>
        <taxon>Echeneis</taxon>
    </lineage>
</organism>